<dbReference type="KEGG" id="nou:Natoc_2142"/>
<evidence type="ECO:0000313" key="2">
    <source>
        <dbReference type="Proteomes" id="UP000010878"/>
    </source>
</evidence>
<evidence type="ECO:0000313" key="1">
    <source>
        <dbReference type="EMBL" id="AGB37926.1"/>
    </source>
</evidence>
<gene>
    <name evidence="1" type="ORF">Natoc_2142</name>
</gene>
<name>L0JYV2_9EURY</name>
<dbReference type="OrthoDB" id="333414at2157"/>
<dbReference type="GeneID" id="54763873"/>
<dbReference type="Proteomes" id="UP000010878">
    <property type="component" value="Chromosome"/>
</dbReference>
<proteinExistence type="predicted"/>
<accession>L0JYV2</accession>
<dbReference type="HOGENOM" id="CLU_3039138_0_0_2"/>
<organism evidence="1 2">
    <name type="scientific">Natronococcus occultus SP4</name>
    <dbReference type="NCBI Taxonomy" id="694430"/>
    <lineage>
        <taxon>Archaea</taxon>
        <taxon>Methanobacteriati</taxon>
        <taxon>Methanobacteriota</taxon>
        <taxon>Stenosarchaea group</taxon>
        <taxon>Halobacteria</taxon>
        <taxon>Halobacteriales</taxon>
        <taxon>Natrialbaceae</taxon>
        <taxon>Natronococcus</taxon>
    </lineage>
</organism>
<dbReference type="STRING" id="694430.Natoc_2142"/>
<keyword evidence="2" id="KW-1185">Reference proteome</keyword>
<dbReference type="AlphaFoldDB" id="L0JYV2"/>
<dbReference type="eggNOG" id="arCOG11392">
    <property type="taxonomic scope" value="Archaea"/>
</dbReference>
<reference evidence="1 2" key="1">
    <citation type="submission" date="2012-11" db="EMBL/GenBank/DDBJ databases">
        <title>FINISHED of Natronococcus occultus SP4, DSM 3396.</title>
        <authorList>
            <consortium name="DOE Joint Genome Institute"/>
            <person name="Eisen J."/>
            <person name="Huntemann M."/>
            <person name="Wei C.-L."/>
            <person name="Han J."/>
            <person name="Detter J.C."/>
            <person name="Han C."/>
            <person name="Tapia R."/>
            <person name="Chen A."/>
            <person name="Kyrpides N."/>
            <person name="Mavromatis K."/>
            <person name="Markowitz V."/>
            <person name="Szeto E."/>
            <person name="Ivanova N."/>
            <person name="Mikhailova N."/>
            <person name="Ovchinnikova G."/>
            <person name="Pagani I."/>
            <person name="Pati A."/>
            <person name="Goodwin L."/>
            <person name="Nordberg H.P."/>
            <person name="Cantor M.N."/>
            <person name="Hua S.X."/>
            <person name="Woyke T."/>
            <person name="Eisen J."/>
            <person name="Klenk H.-P."/>
            <person name="Klenk H.-P."/>
        </authorList>
    </citation>
    <scope>NUCLEOTIDE SEQUENCE [LARGE SCALE GENOMIC DNA]</scope>
    <source>
        <strain evidence="1 2">SP4</strain>
    </source>
</reference>
<dbReference type="EMBL" id="CP003929">
    <property type="protein sequence ID" value="AGB37926.1"/>
    <property type="molecule type" value="Genomic_DNA"/>
</dbReference>
<sequence length="54" mass="6170">MSPTTHSCTCGATLRFRQDMIEDRSGVRRSWRCKDCNTPIPNVVAERLSHQHPS</sequence>
<protein>
    <submittedName>
        <fullName evidence="1">Uncharacterized protein</fullName>
    </submittedName>
</protein>
<dbReference type="RefSeq" id="WP_015321369.1">
    <property type="nucleotide sequence ID" value="NC_019974.1"/>
</dbReference>